<dbReference type="GO" id="GO:0008053">
    <property type="term" value="P:mitochondrial fusion"/>
    <property type="evidence" value="ECO:0007669"/>
    <property type="project" value="InterPro"/>
</dbReference>
<feature type="domain" description="Dynamin-type G" evidence="14">
    <location>
        <begin position="94"/>
        <end position="339"/>
    </location>
</feature>
<reference evidence="16" key="3">
    <citation type="submission" date="2015-06" db="UniProtKB">
        <authorList>
            <consortium name="EnsemblMetazoa"/>
        </authorList>
    </citation>
    <scope>IDENTIFICATION</scope>
</reference>
<evidence type="ECO:0000256" key="10">
    <source>
        <dbReference type="ARBA" id="ARBA00023136"/>
    </source>
</evidence>
<keyword evidence="3" id="KW-0547">Nucleotide-binding</keyword>
<dbReference type="GO" id="GO:0051646">
    <property type="term" value="P:mitochondrion localization"/>
    <property type="evidence" value="ECO:0007669"/>
    <property type="project" value="TreeGrafter"/>
</dbReference>
<name>R7USF1_CAPTE</name>
<evidence type="ECO:0000256" key="12">
    <source>
        <dbReference type="SAM" id="MobiDB-lite"/>
    </source>
</evidence>
<evidence type="ECO:0000256" key="1">
    <source>
        <dbReference type="ARBA" id="ARBA00004374"/>
    </source>
</evidence>
<dbReference type="GO" id="GO:0005525">
    <property type="term" value="F:GTP binding"/>
    <property type="evidence" value="ECO:0007669"/>
    <property type="project" value="UniProtKB-KW"/>
</dbReference>
<evidence type="ECO:0000256" key="4">
    <source>
        <dbReference type="ARBA" id="ARBA00022787"/>
    </source>
</evidence>
<keyword evidence="8" id="KW-0496">Mitochondrion</keyword>
<keyword evidence="17" id="KW-1185">Reference proteome</keyword>
<dbReference type="GO" id="GO:0003924">
    <property type="term" value="F:GTPase activity"/>
    <property type="evidence" value="ECO:0007669"/>
    <property type="project" value="InterPro"/>
</dbReference>
<organism evidence="15">
    <name type="scientific">Capitella teleta</name>
    <name type="common">Polychaete worm</name>
    <dbReference type="NCBI Taxonomy" id="283909"/>
    <lineage>
        <taxon>Eukaryota</taxon>
        <taxon>Metazoa</taxon>
        <taxon>Spiralia</taxon>
        <taxon>Lophotrochozoa</taxon>
        <taxon>Annelida</taxon>
        <taxon>Polychaeta</taxon>
        <taxon>Sedentaria</taxon>
        <taxon>Scolecida</taxon>
        <taxon>Capitellidae</taxon>
        <taxon>Capitella</taxon>
    </lineage>
</organism>
<dbReference type="FunCoup" id="R7USF1">
    <property type="interactions" value="1182"/>
</dbReference>
<dbReference type="OrthoDB" id="6256226at2759"/>
<dbReference type="EMBL" id="KB298595">
    <property type="protein sequence ID" value="ELU09043.1"/>
    <property type="molecule type" value="Genomic_DNA"/>
</dbReference>
<proteinExistence type="predicted"/>
<dbReference type="Pfam" id="PF00350">
    <property type="entry name" value="Dynamin_N"/>
    <property type="match status" value="1"/>
</dbReference>
<evidence type="ECO:0000313" key="15">
    <source>
        <dbReference type="EMBL" id="ELU09043.1"/>
    </source>
</evidence>
<keyword evidence="2 13" id="KW-0812">Transmembrane</keyword>
<evidence type="ECO:0000256" key="7">
    <source>
        <dbReference type="ARBA" id="ARBA00023054"/>
    </source>
</evidence>
<feature type="coiled-coil region" evidence="11">
    <location>
        <begin position="703"/>
        <end position="733"/>
    </location>
</feature>
<dbReference type="InterPro" id="IPR006884">
    <property type="entry name" value="Fzo/mitofusin_HR2"/>
</dbReference>
<feature type="region of interest" description="Disordered" evidence="12">
    <location>
        <begin position="1"/>
        <end position="33"/>
    </location>
</feature>
<dbReference type="HOGENOM" id="CLU_021212_1_0_1"/>
<dbReference type="SUPFAM" id="SSF111479">
    <property type="entry name" value="Fzo-like conserved region"/>
    <property type="match status" value="1"/>
</dbReference>
<comment type="subcellular location">
    <subcellularLocation>
        <location evidence="1">Mitochondrion outer membrane</location>
        <topology evidence="1">Multi-pass membrane protein</topology>
    </subcellularLocation>
</comment>
<keyword evidence="4" id="KW-1000">Mitochondrion outer membrane</keyword>
<dbReference type="Gene3D" id="1.20.5.110">
    <property type="match status" value="1"/>
</dbReference>
<evidence type="ECO:0000256" key="9">
    <source>
        <dbReference type="ARBA" id="ARBA00023134"/>
    </source>
</evidence>
<gene>
    <name evidence="15" type="ORF">CAPTEDRAFT_158045</name>
</gene>
<evidence type="ECO:0000256" key="6">
    <source>
        <dbReference type="ARBA" id="ARBA00022989"/>
    </source>
</evidence>
<dbReference type="InterPro" id="IPR045063">
    <property type="entry name" value="Dynamin_N"/>
</dbReference>
<feature type="transmembrane region" description="Helical" evidence="13">
    <location>
        <begin position="625"/>
        <end position="643"/>
    </location>
</feature>
<sequence>MSGGMIRQFSETADASQGSRKLGNGRQSPTSPLKLFGQAKKKINDIFVEINGYVDESNGFLGGLDDKDDIISKDQKDKTQSYADKVKGIREILNRDRMKVAFFGRTSNGKSTVINAMLKSKILPSGIGHTTNCFVQVEGTDNQEGYIMQGDNQESVHSVKQLAHALCDAKLDVDTLIRVCWPKEKCSLLRDDVVLVDSPGIDVSADIDTWIDKFCLDADVFVLVANAESTLMVTEKSFFHRVSSRLSKPNIFILNNRWDASASEPEMMEEVRQQHMTRTVEFLVDELKVNKPAEAEDRVFFVSAREALISRSNEAAAATPNSHFLDGYQGRLFEFCSFERKFEECISQSAVQTKFAQHADNGKSITAELRQVMAEVCDSASDKRTNTQQLLEETRDRLDFVDKQLSLMETEIKDKIVTMAEDVEYKVSSALMDEIRRLALVVDEFDRPFSADPLFLGLYKRELHEHIEKMLGQNLQNKCSSALRTAVEGCEQEMTERLTSLLPEEGKQQVANLLPAHDFEVAYRLDCRNLCADFHEDIEFKFSLGITALMNRFLGPRGTKSVLLGYSDRIPRPMPSTPQTPSNESIVSSNQDNEVMLALLSTFTSLYSRTTVGALALTGLLAKAAGWRVIAVTGAVYGMVYVYERLMWTTKARERAFKRQYVDYASSKLKLIVDLTSANCSYQVQQELSSTLARLGRQVDISKDELKSEVDKLRTAVSKLDDVNTQAKILKNKAGYLDTEINSFMLQYLNPSSKI</sequence>
<dbReference type="PROSITE" id="PS51718">
    <property type="entry name" value="G_DYNAMIN_2"/>
    <property type="match status" value="1"/>
</dbReference>
<dbReference type="PANTHER" id="PTHR10465">
    <property type="entry name" value="TRANSMEMBRANE GTPASE FZO1"/>
    <property type="match status" value="1"/>
</dbReference>
<dbReference type="Proteomes" id="UP000014760">
    <property type="component" value="Unassembled WGS sequence"/>
</dbReference>
<evidence type="ECO:0000313" key="16">
    <source>
        <dbReference type="EnsemblMetazoa" id="CapteP158045"/>
    </source>
</evidence>
<dbReference type="SUPFAM" id="SSF52540">
    <property type="entry name" value="P-loop containing nucleoside triphosphate hydrolases"/>
    <property type="match status" value="1"/>
</dbReference>
<dbReference type="EMBL" id="AMQN01006536">
    <property type="status" value="NOT_ANNOTATED_CDS"/>
    <property type="molecule type" value="Genomic_DNA"/>
</dbReference>
<evidence type="ECO:0000256" key="11">
    <source>
        <dbReference type="SAM" id="Coils"/>
    </source>
</evidence>
<dbReference type="AlphaFoldDB" id="R7USF1"/>
<evidence type="ECO:0000256" key="5">
    <source>
        <dbReference type="ARBA" id="ARBA00022801"/>
    </source>
</evidence>
<keyword evidence="6 13" id="KW-1133">Transmembrane helix</keyword>
<dbReference type="CDD" id="cd09912">
    <property type="entry name" value="DLP_2"/>
    <property type="match status" value="1"/>
</dbReference>
<evidence type="ECO:0000256" key="13">
    <source>
        <dbReference type="SAM" id="Phobius"/>
    </source>
</evidence>
<dbReference type="Gene3D" id="3.40.50.300">
    <property type="entry name" value="P-loop containing nucleotide triphosphate hydrolases"/>
    <property type="match status" value="1"/>
</dbReference>
<evidence type="ECO:0000256" key="2">
    <source>
        <dbReference type="ARBA" id="ARBA00022692"/>
    </source>
</evidence>
<dbReference type="InterPro" id="IPR027094">
    <property type="entry name" value="Mitofusin_fam"/>
</dbReference>
<dbReference type="STRING" id="283909.R7USF1"/>
<keyword evidence="10 13" id="KW-0472">Membrane</keyword>
<dbReference type="FunFam" id="3.40.50.300:FF:000214">
    <property type="entry name" value="Mitofusin 2"/>
    <property type="match status" value="1"/>
</dbReference>
<keyword evidence="5" id="KW-0378">Hydrolase</keyword>
<dbReference type="GO" id="GO:0005741">
    <property type="term" value="C:mitochondrial outer membrane"/>
    <property type="evidence" value="ECO:0007669"/>
    <property type="project" value="UniProtKB-SubCell"/>
</dbReference>
<dbReference type="EnsemblMetazoa" id="CapteT158045">
    <property type="protein sequence ID" value="CapteP158045"/>
    <property type="gene ID" value="CapteG158045"/>
</dbReference>
<reference evidence="15 17" key="2">
    <citation type="journal article" date="2013" name="Nature">
        <title>Insights into bilaterian evolution from three spiralian genomes.</title>
        <authorList>
            <person name="Simakov O."/>
            <person name="Marletaz F."/>
            <person name="Cho S.J."/>
            <person name="Edsinger-Gonzales E."/>
            <person name="Havlak P."/>
            <person name="Hellsten U."/>
            <person name="Kuo D.H."/>
            <person name="Larsson T."/>
            <person name="Lv J."/>
            <person name="Arendt D."/>
            <person name="Savage R."/>
            <person name="Osoegawa K."/>
            <person name="de Jong P."/>
            <person name="Grimwood J."/>
            <person name="Chapman J.A."/>
            <person name="Shapiro H."/>
            <person name="Aerts A."/>
            <person name="Otillar R.P."/>
            <person name="Terry A.Y."/>
            <person name="Boore J.L."/>
            <person name="Grigoriev I.V."/>
            <person name="Lindberg D.R."/>
            <person name="Seaver E.C."/>
            <person name="Weisblat D.A."/>
            <person name="Putnam N.H."/>
            <person name="Rokhsar D.S."/>
        </authorList>
    </citation>
    <scope>NUCLEOTIDE SEQUENCE</scope>
    <source>
        <strain evidence="15 17">I ESC-2004</strain>
    </source>
</reference>
<dbReference type="InterPro" id="IPR030381">
    <property type="entry name" value="G_DYNAMIN_dom"/>
</dbReference>
<evidence type="ECO:0000259" key="14">
    <source>
        <dbReference type="PROSITE" id="PS51718"/>
    </source>
</evidence>
<dbReference type="Pfam" id="PF04799">
    <property type="entry name" value="Fzo_mitofusin"/>
    <property type="match status" value="1"/>
</dbReference>
<keyword evidence="9" id="KW-0342">GTP-binding</keyword>
<dbReference type="PANTHER" id="PTHR10465:SF3">
    <property type="entry name" value="TRANSMEMBRANE GTPASE MARF-RELATED"/>
    <property type="match status" value="1"/>
</dbReference>
<reference evidence="17" key="1">
    <citation type="submission" date="2012-12" db="EMBL/GenBank/DDBJ databases">
        <authorList>
            <person name="Hellsten U."/>
            <person name="Grimwood J."/>
            <person name="Chapman J.A."/>
            <person name="Shapiro H."/>
            <person name="Aerts A."/>
            <person name="Otillar R.P."/>
            <person name="Terry A.Y."/>
            <person name="Boore J.L."/>
            <person name="Simakov O."/>
            <person name="Marletaz F."/>
            <person name="Cho S.-J."/>
            <person name="Edsinger-Gonzales E."/>
            <person name="Havlak P."/>
            <person name="Kuo D.-H."/>
            <person name="Larsson T."/>
            <person name="Lv J."/>
            <person name="Arendt D."/>
            <person name="Savage R."/>
            <person name="Osoegawa K."/>
            <person name="de Jong P."/>
            <person name="Lindberg D.R."/>
            <person name="Seaver E.C."/>
            <person name="Weisblat D.A."/>
            <person name="Putnam N.H."/>
            <person name="Grigoriev I.V."/>
            <person name="Rokhsar D.S."/>
        </authorList>
    </citation>
    <scope>NUCLEOTIDE SEQUENCE</scope>
    <source>
        <strain evidence="17">I ESC-2004</strain>
    </source>
</reference>
<evidence type="ECO:0000313" key="17">
    <source>
        <dbReference type="Proteomes" id="UP000014760"/>
    </source>
</evidence>
<feature type="compositionally biased region" description="Polar residues" evidence="12">
    <location>
        <begin position="9"/>
        <end position="31"/>
    </location>
</feature>
<protein>
    <recommendedName>
        <fullName evidence="14">Dynamin-type G domain-containing protein</fullName>
    </recommendedName>
</protein>
<dbReference type="OMA" id="YRINCES"/>
<keyword evidence="7 11" id="KW-0175">Coiled coil</keyword>
<accession>R7USF1</accession>
<dbReference type="InterPro" id="IPR027417">
    <property type="entry name" value="P-loop_NTPase"/>
</dbReference>
<evidence type="ECO:0000256" key="8">
    <source>
        <dbReference type="ARBA" id="ARBA00023128"/>
    </source>
</evidence>
<evidence type="ECO:0000256" key="3">
    <source>
        <dbReference type="ARBA" id="ARBA00022741"/>
    </source>
</evidence>